<evidence type="ECO:0000259" key="2">
    <source>
        <dbReference type="Pfam" id="PF07331"/>
    </source>
</evidence>
<dbReference type="Pfam" id="PF07331">
    <property type="entry name" value="TctB"/>
    <property type="match status" value="1"/>
</dbReference>
<feature type="transmembrane region" description="Helical" evidence="1">
    <location>
        <begin position="38"/>
        <end position="56"/>
    </location>
</feature>
<reference evidence="3 4" key="1">
    <citation type="journal article" date="2013" name="Genome Announc.">
        <title>Genome Sequence of the Extreme Obligate Alkaliphile Bacillus marmarensis Strain DSM 21297.</title>
        <authorList>
            <person name="Wernick D.G."/>
            <person name="Choi K.Y."/>
            <person name="Tat C.A."/>
            <person name="Lafontaine Rivera J.G."/>
            <person name="Liao J.C."/>
        </authorList>
    </citation>
    <scope>NUCLEOTIDE SEQUENCE [LARGE SCALE GENOMIC DNA]</scope>
    <source>
        <strain evidence="3 4">DSM 21297</strain>
    </source>
</reference>
<dbReference type="RefSeq" id="WP_022629834.1">
    <property type="nucleotide sequence ID" value="NZ_ATAE01000065.1"/>
</dbReference>
<evidence type="ECO:0000256" key="1">
    <source>
        <dbReference type="SAM" id="Phobius"/>
    </source>
</evidence>
<dbReference type="InterPro" id="IPR009936">
    <property type="entry name" value="DUF1468"/>
</dbReference>
<keyword evidence="1" id="KW-1133">Transmembrane helix</keyword>
<proteinExistence type="predicted"/>
<feature type="transmembrane region" description="Helical" evidence="1">
    <location>
        <begin position="72"/>
        <end position="88"/>
    </location>
</feature>
<feature type="transmembrane region" description="Helical" evidence="1">
    <location>
        <begin position="118"/>
        <end position="140"/>
    </location>
</feature>
<feature type="domain" description="DUF1468" evidence="2">
    <location>
        <begin position="8"/>
        <end position="141"/>
    </location>
</feature>
<dbReference type="EMBL" id="ATAE01000065">
    <property type="protein sequence ID" value="ERN51292.1"/>
    <property type="molecule type" value="Genomic_DNA"/>
</dbReference>
<name>U6SIT7_9BACI</name>
<protein>
    <recommendedName>
        <fullName evidence="2">DUF1468 domain-containing protein</fullName>
    </recommendedName>
</protein>
<keyword evidence="1" id="KW-0472">Membrane</keyword>
<comment type="caution">
    <text evidence="3">The sequence shown here is derived from an EMBL/GenBank/DDBJ whole genome shotgun (WGS) entry which is preliminary data.</text>
</comment>
<organism evidence="3 4">
    <name type="scientific">Alkalihalophilus marmarensis DSM 21297</name>
    <dbReference type="NCBI Taxonomy" id="1188261"/>
    <lineage>
        <taxon>Bacteria</taxon>
        <taxon>Bacillati</taxon>
        <taxon>Bacillota</taxon>
        <taxon>Bacilli</taxon>
        <taxon>Bacillales</taxon>
        <taxon>Bacillaceae</taxon>
        <taxon>Alkalihalophilus</taxon>
    </lineage>
</organism>
<evidence type="ECO:0000313" key="3">
    <source>
        <dbReference type="EMBL" id="ERN51292.1"/>
    </source>
</evidence>
<dbReference type="Proteomes" id="UP000017170">
    <property type="component" value="Unassembled WGS sequence"/>
</dbReference>
<evidence type="ECO:0000313" key="4">
    <source>
        <dbReference type="Proteomes" id="UP000017170"/>
    </source>
</evidence>
<keyword evidence="1" id="KW-0812">Transmembrane</keyword>
<feature type="transmembrane region" description="Helical" evidence="1">
    <location>
        <begin position="7"/>
        <end position="26"/>
    </location>
</feature>
<gene>
    <name evidence="3" type="ORF">A33I_20650</name>
</gene>
<accession>U6SIT7</accession>
<keyword evidence="4" id="KW-1185">Reference proteome</keyword>
<dbReference type="AlphaFoldDB" id="U6SIT7"/>
<sequence length="147" mass="16750">MRTLNKYIGIVLFVVSIAYITGGLLLPEYPHVPIDSNFLPLILGFLLLFLSIVLFFSKDPQNITLFVKKQDLMMLLGVALLIILYIFFLEILGFLIVTSLFLFTCSFLLGYRKHLTNAVVALFFPITIYYTFTQLLMISLPTGILPF</sequence>